<organism evidence="4 5">
    <name type="scientific">Acidimangrovimonas pyrenivorans</name>
    <dbReference type="NCBI Taxonomy" id="2030798"/>
    <lineage>
        <taxon>Bacteria</taxon>
        <taxon>Pseudomonadati</taxon>
        <taxon>Pseudomonadota</taxon>
        <taxon>Alphaproteobacteria</taxon>
        <taxon>Rhodobacterales</taxon>
        <taxon>Paracoccaceae</taxon>
        <taxon>Acidimangrovimonas</taxon>
    </lineage>
</organism>
<keyword evidence="2" id="KW-1133">Transmembrane helix</keyword>
<keyword evidence="2" id="KW-0812">Transmembrane</keyword>
<proteinExistence type="predicted"/>
<name>A0ABV7AFL6_9RHOB</name>
<dbReference type="Gene3D" id="2.60.40.10">
    <property type="entry name" value="Immunoglobulins"/>
    <property type="match status" value="1"/>
</dbReference>
<gene>
    <name evidence="4" type="ORF">ACFOES_06855</name>
</gene>
<dbReference type="CDD" id="cd00118">
    <property type="entry name" value="LysM"/>
    <property type="match status" value="1"/>
</dbReference>
<dbReference type="InterPro" id="IPR013783">
    <property type="entry name" value="Ig-like_fold"/>
</dbReference>
<accession>A0ABV7AFL6</accession>
<evidence type="ECO:0000313" key="4">
    <source>
        <dbReference type="EMBL" id="MFC2967807.1"/>
    </source>
</evidence>
<feature type="compositionally biased region" description="Low complexity" evidence="1">
    <location>
        <begin position="39"/>
        <end position="50"/>
    </location>
</feature>
<evidence type="ECO:0000313" key="5">
    <source>
        <dbReference type="Proteomes" id="UP001595443"/>
    </source>
</evidence>
<feature type="compositionally biased region" description="Polar residues" evidence="1">
    <location>
        <begin position="227"/>
        <end position="241"/>
    </location>
</feature>
<protein>
    <submittedName>
        <fullName evidence="4">LysM peptidoglycan-binding domain-containing protein</fullName>
    </submittedName>
</protein>
<dbReference type="RefSeq" id="WP_377832453.1">
    <property type="nucleotide sequence ID" value="NZ_JBHRSK010000004.1"/>
</dbReference>
<dbReference type="Proteomes" id="UP001595443">
    <property type="component" value="Unassembled WGS sequence"/>
</dbReference>
<evidence type="ECO:0000259" key="3">
    <source>
        <dbReference type="PROSITE" id="PS51782"/>
    </source>
</evidence>
<feature type="domain" description="LysM" evidence="3">
    <location>
        <begin position="474"/>
        <end position="523"/>
    </location>
</feature>
<feature type="compositionally biased region" description="Polar residues" evidence="1">
    <location>
        <begin position="264"/>
        <end position="273"/>
    </location>
</feature>
<keyword evidence="2" id="KW-0472">Membrane</keyword>
<evidence type="ECO:0000256" key="1">
    <source>
        <dbReference type="SAM" id="MobiDB-lite"/>
    </source>
</evidence>
<feature type="region of interest" description="Disordered" evidence="1">
    <location>
        <begin position="39"/>
        <end position="148"/>
    </location>
</feature>
<comment type="caution">
    <text evidence="4">The sequence shown here is derived from an EMBL/GenBank/DDBJ whole genome shotgun (WGS) entry which is preliminary data.</text>
</comment>
<dbReference type="Gene3D" id="3.10.350.10">
    <property type="entry name" value="LysM domain"/>
    <property type="match status" value="1"/>
</dbReference>
<feature type="compositionally biased region" description="Low complexity" evidence="1">
    <location>
        <begin position="116"/>
        <end position="148"/>
    </location>
</feature>
<feature type="compositionally biased region" description="Low complexity" evidence="1">
    <location>
        <begin position="323"/>
        <end position="332"/>
    </location>
</feature>
<dbReference type="PANTHER" id="PTHR34700">
    <property type="entry name" value="POTASSIUM BINDING PROTEIN KBP"/>
    <property type="match status" value="1"/>
</dbReference>
<feature type="compositionally biased region" description="Low complexity" evidence="1">
    <location>
        <begin position="277"/>
        <end position="307"/>
    </location>
</feature>
<dbReference type="PROSITE" id="PS51782">
    <property type="entry name" value="LYSM"/>
    <property type="match status" value="1"/>
</dbReference>
<dbReference type="InterPro" id="IPR036779">
    <property type="entry name" value="LysM_dom_sf"/>
</dbReference>
<sequence>MAGWNSWGTGARAAAGGGAALAVALVGYFVWTVSQPAPAPVAVSTPSAAPETKPATKPQATSETRSETAAEKTTQAPEQTAQAPAPASPETQAPAAPSEGGESKTAPQPAVPAPSAPATGEKAGGEQATGEQAAGEQAAKPAQPEQAQLAPPAFDVVRVAPDGAALVAGRAVAGSVVDIRVEGSAISRATANGQGRFVSLFDLPPSDQTRQVTLLMHLEDGRTVASTESVILSPNPASQRVASADPDKAAGSPGESPTKAPDQASGTASQAAGEQTGGEPAEDNAAPAAAAATASATENGGTTAAAPVTGDETAPKAEDKLAKAAPEAAPAAAPSPKPAAPAAPTILLSDDSGVKVLQPGGPAPEVESEMAIDSISYSSAGAVVLSGRGLPRQHVRIYLDNRPLLTAKIGADGNWTATLPAVDEGVYKLRADQLDAKGKVTARFETPFKREDPAQLQAAAAQAGPASGVGVKAEIITVQPGYTLWGIARRSYGHGILYVKVFEANRDQIKNPDLIYPGQVFSVPQAD</sequence>
<keyword evidence="5" id="KW-1185">Reference proteome</keyword>
<evidence type="ECO:0000256" key="2">
    <source>
        <dbReference type="SAM" id="Phobius"/>
    </source>
</evidence>
<reference evidence="5" key="1">
    <citation type="journal article" date="2019" name="Int. J. Syst. Evol. Microbiol.">
        <title>The Global Catalogue of Microorganisms (GCM) 10K type strain sequencing project: providing services to taxonomists for standard genome sequencing and annotation.</title>
        <authorList>
            <consortium name="The Broad Institute Genomics Platform"/>
            <consortium name="The Broad Institute Genome Sequencing Center for Infectious Disease"/>
            <person name="Wu L."/>
            <person name="Ma J."/>
        </authorList>
    </citation>
    <scope>NUCLEOTIDE SEQUENCE [LARGE SCALE GENOMIC DNA]</scope>
    <source>
        <strain evidence="5">KCTC 62192</strain>
    </source>
</reference>
<dbReference type="SMART" id="SM00257">
    <property type="entry name" value="LysM"/>
    <property type="match status" value="1"/>
</dbReference>
<feature type="transmembrane region" description="Helical" evidence="2">
    <location>
        <begin position="12"/>
        <end position="31"/>
    </location>
</feature>
<dbReference type="EMBL" id="JBHRSK010000004">
    <property type="protein sequence ID" value="MFC2967807.1"/>
    <property type="molecule type" value="Genomic_DNA"/>
</dbReference>
<dbReference type="InterPro" id="IPR018392">
    <property type="entry name" value="LysM"/>
</dbReference>
<feature type="compositionally biased region" description="Basic and acidic residues" evidence="1">
    <location>
        <begin position="313"/>
        <end position="322"/>
    </location>
</feature>
<feature type="compositionally biased region" description="Low complexity" evidence="1">
    <location>
        <begin position="71"/>
        <end position="99"/>
    </location>
</feature>
<dbReference type="Pfam" id="PF01476">
    <property type="entry name" value="LysM"/>
    <property type="match status" value="1"/>
</dbReference>
<feature type="region of interest" description="Disordered" evidence="1">
    <location>
        <begin position="227"/>
        <end position="345"/>
    </location>
</feature>
<dbReference type="InterPro" id="IPR052196">
    <property type="entry name" value="Bact_Kbp"/>
</dbReference>
<dbReference type="PANTHER" id="PTHR34700:SF4">
    <property type="entry name" value="PHAGE-LIKE ELEMENT PBSX PROTEIN XKDP"/>
    <property type="match status" value="1"/>
</dbReference>